<comment type="caution">
    <text evidence="3">The sequence shown here is derived from an EMBL/GenBank/DDBJ whole genome shotgun (WGS) entry which is preliminary data.</text>
</comment>
<sequence length="113" mass="11384">MTLFTKITASAIGAFALAGLLAGCDKKASDTTATPTASATTNAPAATGNEAAASAADDANRASGDTMPNDMAERHRQKMDHDSMRQGNQMGPQMGPGASPSPSDSPAAPMKDM</sequence>
<dbReference type="AlphaFoldDB" id="A0A841JAI0"/>
<dbReference type="RefSeq" id="WP_184081804.1">
    <property type="nucleotide sequence ID" value="NZ_JACIJP010000009.1"/>
</dbReference>
<dbReference type="EMBL" id="JACIJP010000009">
    <property type="protein sequence ID" value="MBB6125588.1"/>
    <property type="molecule type" value="Genomic_DNA"/>
</dbReference>
<feature type="region of interest" description="Disordered" evidence="1">
    <location>
        <begin position="27"/>
        <end position="113"/>
    </location>
</feature>
<feature type="chain" id="PRO_5032867753" description="Lipoprotein" evidence="2">
    <location>
        <begin position="23"/>
        <end position="113"/>
    </location>
</feature>
<proteinExistence type="predicted"/>
<evidence type="ECO:0008006" key="5">
    <source>
        <dbReference type="Google" id="ProtNLM"/>
    </source>
</evidence>
<feature type="compositionally biased region" description="Low complexity" evidence="1">
    <location>
        <begin position="86"/>
        <end position="113"/>
    </location>
</feature>
<feature type="compositionally biased region" description="Basic and acidic residues" evidence="1">
    <location>
        <begin position="71"/>
        <end position="84"/>
    </location>
</feature>
<reference evidence="3 4" key="1">
    <citation type="submission" date="2020-08" db="EMBL/GenBank/DDBJ databases">
        <title>Genomic Encyclopedia of Type Strains, Phase IV (KMG-IV): sequencing the most valuable type-strain genomes for metagenomic binning, comparative biology and taxonomic classification.</title>
        <authorList>
            <person name="Goeker M."/>
        </authorList>
    </citation>
    <scope>NUCLEOTIDE SEQUENCE [LARGE SCALE GENOMIC DNA]</scope>
    <source>
        <strain evidence="3 4">DSM 102255</strain>
    </source>
</reference>
<gene>
    <name evidence="3" type="ORF">FHS92_003352</name>
</gene>
<evidence type="ECO:0000313" key="4">
    <source>
        <dbReference type="Proteomes" id="UP000552700"/>
    </source>
</evidence>
<dbReference type="PROSITE" id="PS51257">
    <property type="entry name" value="PROKAR_LIPOPROTEIN"/>
    <property type="match status" value="1"/>
</dbReference>
<name>A0A841JAI0_9SPHN</name>
<evidence type="ECO:0000256" key="1">
    <source>
        <dbReference type="SAM" id="MobiDB-lite"/>
    </source>
</evidence>
<feature type="compositionally biased region" description="Low complexity" evidence="1">
    <location>
        <begin position="30"/>
        <end position="65"/>
    </location>
</feature>
<accession>A0A841JAI0</accession>
<evidence type="ECO:0000256" key="2">
    <source>
        <dbReference type="SAM" id="SignalP"/>
    </source>
</evidence>
<dbReference type="Proteomes" id="UP000552700">
    <property type="component" value="Unassembled WGS sequence"/>
</dbReference>
<keyword evidence="2" id="KW-0732">Signal</keyword>
<keyword evidence="4" id="KW-1185">Reference proteome</keyword>
<protein>
    <recommendedName>
        <fullName evidence="5">Lipoprotein</fullName>
    </recommendedName>
</protein>
<evidence type="ECO:0000313" key="3">
    <source>
        <dbReference type="EMBL" id="MBB6125588.1"/>
    </source>
</evidence>
<organism evidence="3 4">
    <name type="scientific">Sphingobium subterraneum</name>
    <dbReference type="NCBI Taxonomy" id="627688"/>
    <lineage>
        <taxon>Bacteria</taxon>
        <taxon>Pseudomonadati</taxon>
        <taxon>Pseudomonadota</taxon>
        <taxon>Alphaproteobacteria</taxon>
        <taxon>Sphingomonadales</taxon>
        <taxon>Sphingomonadaceae</taxon>
        <taxon>Sphingobium</taxon>
    </lineage>
</organism>
<feature type="signal peptide" evidence="2">
    <location>
        <begin position="1"/>
        <end position="22"/>
    </location>
</feature>